<keyword evidence="3 7" id="KW-0808">Transferase</keyword>
<dbReference type="InterPro" id="IPR005835">
    <property type="entry name" value="NTP_transferase_dom"/>
</dbReference>
<evidence type="ECO:0000256" key="5">
    <source>
        <dbReference type="ARBA" id="ARBA00048128"/>
    </source>
</evidence>
<evidence type="ECO:0000313" key="8">
    <source>
        <dbReference type="Proteomes" id="UP000176645"/>
    </source>
</evidence>
<dbReference type="PANTHER" id="PTHR43197">
    <property type="entry name" value="UTP--GLUCOSE-1-PHOSPHATE URIDYLYLTRANSFERASE"/>
    <property type="match status" value="1"/>
</dbReference>
<dbReference type="InterPro" id="IPR005771">
    <property type="entry name" value="GalU_uridylyltTrfase_bac/arc"/>
</dbReference>
<protein>
    <recommendedName>
        <fullName evidence="2">UTP--glucose-1-phosphate uridylyltransferase</fullName>
        <ecNumber evidence="2">2.7.7.9</ecNumber>
    </recommendedName>
</protein>
<evidence type="ECO:0000256" key="4">
    <source>
        <dbReference type="ARBA" id="ARBA00022695"/>
    </source>
</evidence>
<dbReference type="GO" id="GO:0003983">
    <property type="term" value="F:UTP:glucose-1-phosphate uridylyltransferase activity"/>
    <property type="evidence" value="ECO:0007669"/>
    <property type="project" value="UniProtKB-EC"/>
</dbReference>
<evidence type="ECO:0000256" key="2">
    <source>
        <dbReference type="ARBA" id="ARBA00012415"/>
    </source>
</evidence>
<dbReference type="Gene3D" id="3.90.550.10">
    <property type="entry name" value="Spore Coat Polysaccharide Biosynthesis Protein SpsA, Chain A"/>
    <property type="match status" value="1"/>
</dbReference>
<keyword evidence="4 7" id="KW-0548">Nucleotidyltransferase</keyword>
<proteinExistence type="inferred from homology"/>
<dbReference type="EMBL" id="MHCU01000049">
    <property type="protein sequence ID" value="OGY27086.1"/>
    <property type="molecule type" value="Genomic_DNA"/>
</dbReference>
<evidence type="ECO:0000256" key="1">
    <source>
        <dbReference type="ARBA" id="ARBA00006890"/>
    </source>
</evidence>
<accession>A0A1G1WHA8</accession>
<evidence type="ECO:0000256" key="3">
    <source>
        <dbReference type="ARBA" id="ARBA00022679"/>
    </source>
</evidence>
<dbReference type="PANTHER" id="PTHR43197:SF1">
    <property type="entry name" value="UTP--GLUCOSE-1-PHOSPHATE URIDYLYLTRANSFERASE"/>
    <property type="match status" value="1"/>
</dbReference>
<evidence type="ECO:0000259" key="6">
    <source>
        <dbReference type="Pfam" id="PF00483"/>
    </source>
</evidence>
<comment type="caution">
    <text evidence="7">The sequence shown here is derived from an EMBL/GenBank/DDBJ whole genome shotgun (WGS) entry which is preliminary data.</text>
</comment>
<reference evidence="7 8" key="1">
    <citation type="journal article" date="2016" name="Nat. Commun.">
        <title>Thousands of microbial genomes shed light on interconnected biogeochemical processes in an aquifer system.</title>
        <authorList>
            <person name="Anantharaman K."/>
            <person name="Brown C.T."/>
            <person name="Hug L.A."/>
            <person name="Sharon I."/>
            <person name="Castelle C.J."/>
            <person name="Probst A.J."/>
            <person name="Thomas B.C."/>
            <person name="Singh A."/>
            <person name="Wilkins M.J."/>
            <person name="Karaoz U."/>
            <person name="Brodie E.L."/>
            <person name="Williams K.H."/>
            <person name="Hubbard S.S."/>
            <person name="Banfield J.F."/>
        </authorList>
    </citation>
    <scope>NUCLEOTIDE SEQUENCE [LARGE SCALE GENOMIC DNA]</scope>
</reference>
<dbReference type="SUPFAM" id="SSF53448">
    <property type="entry name" value="Nucleotide-diphospho-sugar transferases"/>
    <property type="match status" value="1"/>
</dbReference>
<name>A0A1G1WHA8_9BACT</name>
<gene>
    <name evidence="7" type="ORF">A2Z42_01795</name>
</gene>
<dbReference type="Pfam" id="PF00483">
    <property type="entry name" value="NTP_transferase"/>
    <property type="match status" value="1"/>
</dbReference>
<dbReference type="GO" id="GO:0006011">
    <property type="term" value="P:UDP-alpha-D-glucose metabolic process"/>
    <property type="evidence" value="ECO:0007669"/>
    <property type="project" value="InterPro"/>
</dbReference>
<organism evidence="7 8">
    <name type="scientific">Candidatus Woykebacteria bacterium RBG_19FT_COMBO_43_10</name>
    <dbReference type="NCBI Taxonomy" id="1802598"/>
    <lineage>
        <taxon>Bacteria</taxon>
        <taxon>Candidatus Woykeibacteriota</taxon>
    </lineage>
</organism>
<sequence length="299" mass="33558">MKKVTKAIIPAAGYGTRFLPQTKAMPKEMLPVVDKPVIQYVVEEAVASGIEDIIIVTGPSKRAIEDHFDRTYDLEYFLEKAGKSEKLEEIRRIANLANFVYIRQKGPYGNAGPVLSARHLIGEDEPFAVLWGDEFIYSKPPRLKQLIDVHEKHGYSVISGVRIEEKRDVEKYGISKIERIDNIDNNVFKILDIIEKPQPDKAPSNLATHGAYVFTPSIFKYLDELKPGRGGELWLVEAVSSMLKKETILVAEIKNAKYYDTGDKLGYLKAVIDFALVHPEFGGAVSTYIEEAVKKTKGS</sequence>
<dbReference type="Proteomes" id="UP000176645">
    <property type="component" value="Unassembled WGS sequence"/>
</dbReference>
<dbReference type="CDD" id="cd02541">
    <property type="entry name" value="UGPase_prokaryotic"/>
    <property type="match status" value="1"/>
</dbReference>
<comment type="catalytic activity">
    <reaction evidence="5">
        <text>alpha-D-glucose 1-phosphate + UTP + H(+) = UDP-alpha-D-glucose + diphosphate</text>
        <dbReference type="Rhea" id="RHEA:19889"/>
        <dbReference type="ChEBI" id="CHEBI:15378"/>
        <dbReference type="ChEBI" id="CHEBI:33019"/>
        <dbReference type="ChEBI" id="CHEBI:46398"/>
        <dbReference type="ChEBI" id="CHEBI:58601"/>
        <dbReference type="ChEBI" id="CHEBI:58885"/>
        <dbReference type="EC" id="2.7.7.9"/>
    </reaction>
</comment>
<evidence type="ECO:0000313" key="7">
    <source>
        <dbReference type="EMBL" id="OGY27086.1"/>
    </source>
</evidence>
<dbReference type="AlphaFoldDB" id="A0A1G1WHA8"/>
<comment type="similarity">
    <text evidence="1">Belongs to the UDPGP type 2 family.</text>
</comment>
<dbReference type="EC" id="2.7.7.9" evidence="2"/>
<dbReference type="InterPro" id="IPR029044">
    <property type="entry name" value="Nucleotide-diphossugar_trans"/>
</dbReference>
<feature type="domain" description="Nucleotidyl transferase" evidence="6">
    <location>
        <begin position="6"/>
        <end position="270"/>
    </location>
</feature>